<comment type="caution">
    <text evidence="8">The sequence shown here is derived from an EMBL/GenBank/DDBJ whole genome shotgun (WGS) entry which is preliminary data.</text>
</comment>
<dbReference type="GO" id="GO:0000145">
    <property type="term" value="C:exocyst"/>
    <property type="evidence" value="ECO:0007669"/>
    <property type="project" value="UniProtKB-UniRule"/>
</dbReference>
<feature type="domain" description="Exocyst complex component Sec8 N-terminal" evidence="6">
    <location>
        <begin position="218"/>
        <end position="337"/>
    </location>
</feature>
<evidence type="ECO:0000256" key="1">
    <source>
        <dbReference type="ARBA" id="ARBA00022448"/>
    </source>
</evidence>
<dbReference type="Pfam" id="PF20652">
    <property type="entry name" value="Sec8_C"/>
    <property type="match status" value="1"/>
</dbReference>
<dbReference type="Proteomes" id="UP000269276">
    <property type="component" value="Unassembled WGS sequence"/>
</dbReference>
<dbReference type="InterPro" id="IPR007191">
    <property type="entry name" value="Sec8_exocyst_N"/>
</dbReference>
<feature type="compositionally biased region" description="Basic and acidic residues" evidence="5">
    <location>
        <begin position="185"/>
        <end position="195"/>
    </location>
</feature>
<comment type="function">
    <text evidence="4">Component of the exocyst complex involved in the docking of exocytic vesicles with fusion sites on the plasma membrane.</text>
</comment>
<reference evidence="8 9" key="1">
    <citation type="journal article" date="2018" name="BMC Genomics">
        <title>Genomic evidence for intraspecific hybridization in a clonal and extremely halotolerant yeast.</title>
        <authorList>
            <person name="Gostincar C."/>
            <person name="Stajich J.E."/>
            <person name="Zupancic J."/>
            <person name="Zalar P."/>
            <person name="Gunde-Cimerman N."/>
        </authorList>
    </citation>
    <scope>NUCLEOTIDE SEQUENCE [LARGE SCALE GENOMIC DNA]</scope>
    <source>
        <strain evidence="8 9">EXF-2682</strain>
    </source>
</reference>
<organism evidence="8 9">
    <name type="scientific">Hortaea werneckii</name>
    <name type="common">Black yeast</name>
    <name type="synonym">Cladosporium werneckii</name>
    <dbReference type="NCBI Taxonomy" id="91943"/>
    <lineage>
        <taxon>Eukaryota</taxon>
        <taxon>Fungi</taxon>
        <taxon>Dikarya</taxon>
        <taxon>Ascomycota</taxon>
        <taxon>Pezizomycotina</taxon>
        <taxon>Dothideomycetes</taxon>
        <taxon>Dothideomycetidae</taxon>
        <taxon>Mycosphaerellales</taxon>
        <taxon>Teratosphaeriaceae</taxon>
        <taxon>Hortaea</taxon>
    </lineage>
</organism>
<feature type="compositionally biased region" description="Gly residues" evidence="5">
    <location>
        <begin position="172"/>
        <end position="181"/>
    </location>
</feature>
<evidence type="ECO:0000313" key="9">
    <source>
        <dbReference type="Proteomes" id="UP000269276"/>
    </source>
</evidence>
<evidence type="ECO:0000256" key="4">
    <source>
        <dbReference type="RuleBase" id="RU367079"/>
    </source>
</evidence>
<dbReference type="EMBL" id="QWIP01000163">
    <property type="protein sequence ID" value="RMY70799.1"/>
    <property type="molecule type" value="Genomic_DNA"/>
</dbReference>
<gene>
    <name evidence="8" type="ORF">D0863_05559</name>
</gene>
<evidence type="ECO:0000256" key="2">
    <source>
        <dbReference type="ARBA" id="ARBA00022483"/>
    </source>
</evidence>
<keyword evidence="2 4" id="KW-0268">Exocytosis</keyword>
<dbReference type="GO" id="GO:0006893">
    <property type="term" value="P:Golgi to plasma membrane transport"/>
    <property type="evidence" value="ECO:0007669"/>
    <property type="project" value="TreeGrafter"/>
</dbReference>
<protein>
    <recommendedName>
        <fullName evidence="4">Exocyst complex component Sec8</fullName>
    </recommendedName>
</protein>
<evidence type="ECO:0000259" key="6">
    <source>
        <dbReference type="Pfam" id="PF04048"/>
    </source>
</evidence>
<dbReference type="PANTHER" id="PTHR14146:SF0">
    <property type="entry name" value="EXOCYST COMPLEX COMPONENT 4"/>
    <property type="match status" value="1"/>
</dbReference>
<dbReference type="InterPro" id="IPR039682">
    <property type="entry name" value="Sec8/EXOC4"/>
</dbReference>
<sequence>MRFVLILEQIAQLIRLVQQLSQVQIDSFVSIFAFDRNIDYGGNVGEALGGMLTVAIDTIGLAIGGGGHVGKAGGAPGSFSYEVERTGGRRKGSPDFRSSWQEEQQPQLRGCLSVLSALVAAECPATMSYMRNPQANGSASHLNGNGSGSRFGRFDIDATPDTSADERSRSRGPGGYGGFGGQDTANRDSERKDGAETMAEVGIRAGVEAGQQRRGMALLEARLKLMDDSSLGLADQYDQFTDVHQQLQNALKTIVNEHHQGFNSSIGTFHKIQNAIANSQHRVRTLRSGLLQAKGSLGTAGRPELRAFATSSQSYDSMLQVLGEIEQLQAVPERLEAQISEKRFLDAVGTLQEALSLIRKPETEDIGALSDLRVYLSNQEHSLTDILVEELHSHLYLKSPYCEERWKSLSQRADDSAATAAADEERAMYSFLENYDGRQPMQEDTTRNPEANTFYYIQLLVESLNKMMKLDVAVDAIEHRLPVELFRVVERSHTEVEQRHPTSMRSAAAKSRQQALRGVGAGSLDGEQKATLEDLLTTLYAKFEAIAEGHRVLHDVTAAILKREAQADAATLNRSFRELWKLLQSEIRSLLHDHLATSGSIGGQRSNQTDSSANIFRPKPRDRTRKLFKLTDTDDKSTALTTEREDLEFILKASVPGLVNTSAQQLKKEGDGVEDHALPDRSATGHKFLVEPSVFNMSTLLPPSLTFLTRLRDIVPPNSGVVQSTLTSFLDDFLINVFHPQLDETLLDLTNACMTADLEAFQAAPDWQVHCPRPVFKGTIRFYEVIKGVCEMLCALPHEQSFSKLVIDQMHAYYDRCFEWSKSLLQRALVTQPQQGGDEGANMRLAALLATQGDLNDCVIQLLNAQKENDEKESDVLAEKESALLIQQIKGKRIEEADMINDRKALAALCTLQVSMKWLAARCKGLRFVSPRAIDMLDTADTQQSSAHHPRRWTRSQQVNAPSTPYLPLDQQRATEFDAVLASFTELSTLVLRTLQIDLRLHLLRGIYKAMDTTYVLSQPYNDPDPAILALSTDLSSYDAAISAHLLPAQYSLLTQNLDVLVNNSLCSLVGCIQRMDEYGNSRMQLNVLVLQQSLKNVESRASLDRAARFYELAEQGPAAVVERGPAEGYEGGDLKALVRLCWVPERDAEQGGVEEWVARLG</sequence>
<feature type="region of interest" description="Disordered" evidence="5">
    <location>
        <begin position="136"/>
        <end position="195"/>
    </location>
</feature>
<dbReference type="GO" id="GO:0006904">
    <property type="term" value="P:vesicle docking involved in exocytosis"/>
    <property type="evidence" value="ECO:0007669"/>
    <property type="project" value="InterPro"/>
</dbReference>
<proteinExistence type="inferred from homology"/>
<dbReference type="PANTHER" id="PTHR14146">
    <property type="entry name" value="EXOCYST COMPLEX COMPONENT 4"/>
    <property type="match status" value="1"/>
</dbReference>
<comment type="similarity">
    <text evidence="4">Belongs to the SEC8 family.</text>
</comment>
<dbReference type="InterPro" id="IPR048630">
    <property type="entry name" value="Sec8_M"/>
</dbReference>
<dbReference type="GO" id="GO:0090522">
    <property type="term" value="P:vesicle tethering involved in exocytosis"/>
    <property type="evidence" value="ECO:0007669"/>
    <property type="project" value="UniProtKB-UniRule"/>
</dbReference>
<dbReference type="GO" id="GO:0006612">
    <property type="term" value="P:protein targeting to membrane"/>
    <property type="evidence" value="ECO:0007669"/>
    <property type="project" value="UniProtKB-UniRule"/>
</dbReference>
<keyword evidence="3 4" id="KW-0653">Protein transport</keyword>
<evidence type="ECO:0000256" key="5">
    <source>
        <dbReference type="SAM" id="MobiDB-lite"/>
    </source>
</evidence>
<dbReference type="OrthoDB" id="272977at2759"/>
<evidence type="ECO:0000256" key="3">
    <source>
        <dbReference type="ARBA" id="ARBA00022927"/>
    </source>
</evidence>
<dbReference type="AlphaFoldDB" id="A0A3M7E292"/>
<dbReference type="Pfam" id="PF04048">
    <property type="entry name" value="Sec8_N"/>
    <property type="match status" value="1"/>
</dbReference>
<keyword evidence="1 4" id="KW-0813">Transport</keyword>
<name>A0A3M7E292_HORWE</name>
<dbReference type="GO" id="GO:0015031">
    <property type="term" value="P:protein transport"/>
    <property type="evidence" value="ECO:0007669"/>
    <property type="project" value="UniProtKB-KW"/>
</dbReference>
<evidence type="ECO:0000313" key="8">
    <source>
        <dbReference type="EMBL" id="RMY70799.1"/>
    </source>
</evidence>
<accession>A0A3M7E292</accession>
<feature type="compositionally biased region" description="Polar residues" evidence="5">
    <location>
        <begin position="598"/>
        <end position="614"/>
    </location>
</feature>
<feature type="region of interest" description="Disordered" evidence="5">
    <location>
        <begin position="598"/>
        <end position="618"/>
    </location>
</feature>
<evidence type="ECO:0000259" key="7">
    <source>
        <dbReference type="Pfam" id="PF20652"/>
    </source>
</evidence>
<feature type="domain" description="Exocyst complex component Sec8 middle helical bundle" evidence="7">
    <location>
        <begin position="448"/>
        <end position="705"/>
    </location>
</feature>